<evidence type="ECO:0000256" key="3">
    <source>
        <dbReference type="ARBA" id="ARBA00022454"/>
    </source>
</evidence>
<evidence type="ECO:0000256" key="4">
    <source>
        <dbReference type="ARBA" id="ARBA00022838"/>
    </source>
</evidence>
<dbReference type="InterPro" id="IPR052484">
    <property type="entry name" value="CENP-W/WIP1"/>
</dbReference>
<keyword evidence="6" id="KW-0137">Centromere</keyword>
<dbReference type="STRING" id="1220924.W2S879"/>
<dbReference type="PANTHER" id="PTHR34832:SF1">
    <property type="entry name" value="CENTROMERE PROTEIN W"/>
    <property type="match status" value="1"/>
</dbReference>
<evidence type="ECO:0000256" key="5">
    <source>
        <dbReference type="ARBA" id="ARBA00023242"/>
    </source>
</evidence>
<gene>
    <name evidence="8" type="ORF">HMPREF1541_10814</name>
</gene>
<dbReference type="Gene3D" id="1.10.20.10">
    <property type="entry name" value="Histone, subunit A"/>
    <property type="match status" value="1"/>
</dbReference>
<keyword evidence="4" id="KW-0995">Kinetochore</keyword>
<dbReference type="InterPro" id="IPR009072">
    <property type="entry name" value="Histone-fold"/>
</dbReference>
<dbReference type="HOGENOM" id="CLU_159428_1_0_1"/>
<comment type="similarity">
    <text evidence="7">Belongs to the CENP-W/WIP1 family.</text>
</comment>
<evidence type="ECO:0000313" key="8">
    <source>
        <dbReference type="EMBL" id="ETN44263.1"/>
    </source>
</evidence>
<dbReference type="AlphaFoldDB" id="W2S879"/>
<dbReference type="SUPFAM" id="SSF47113">
    <property type="entry name" value="Histone-fold"/>
    <property type="match status" value="1"/>
</dbReference>
<dbReference type="EMBL" id="KI635846">
    <property type="protein sequence ID" value="ETN44263.1"/>
    <property type="molecule type" value="Genomic_DNA"/>
</dbReference>
<evidence type="ECO:0008006" key="10">
    <source>
        <dbReference type="Google" id="ProtNLM"/>
    </source>
</evidence>
<keyword evidence="9" id="KW-1185">Reference proteome</keyword>
<keyword evidence="3" id="KW-0158">Chromosome</keyword>
<dbReference type="GeneID" id="19978153"/>
<dbReference type="eggNOG" id="ENOG502R8QV">
    <property type="taxonomic scope" value="Eukaryota"/>
</dbReference>
<dbReference type="GO" id="GO:0005654">
    <property type="term" value="C:nucleoplasm"/>
    <property type="evidence" value="ECO:0007669"/>
    <property type="project" value="TreeGrafter"/>
</dbReference>
<dbReference type="PANTHER" id="PTHR34832">
    <property type="entry name" value="CENTROMERE PROTEIN W"/>
    <property type="match status" value="1"/>
</dbReference>
<evidence type="ECO:0000256" key="2">
    <source>
        <dbReference type="ARBA" id="ARBA00004629"/>
    </source>
</evidence>
<dbReference type="GO" id="GO:0007059">
    <property type="term" value="P:chromosome segregation"/>
    <property type="evidence" value="ECO:0007669"/>
    <property type="project" value="TreeGrafter"/>
</dbReference>
<dbReference type="VEuPathDB" id="FungiDB:HMPREF1541_10814"/>
<reference evidence="8 9" key="1">
    <citation type="submission" date="2013-03" db="EMBL/GenBank/DDBJ databases">
        <title>The Genome Sequence of Phialophora europaea CBS 101466.</title>
        <authorList>
            <consortium name="The Broad Institute Genomics Platform"/>
            <person name="Cuomo C."/>
            <person name="de Hoog S."/>
            <person name="Gorbushina A."/>
            <person name="Walker B."/>
            <person name="Young S.K."/>
            <person name="Zeng Q."/>
            <person name="Gargeya S."/>
            <person name="Fitzgerald M."/>
            <person name="Haas B."/>
            <person name="Abouelleil A."/>
            <person name="Allen A.W."/>
            <person name="Alvarado L."/>
            <person name="Arachchi H.M."/>
            <person name="Berlin A.M."/>
            <person name="Chapman S.B."/>
            <person name="Gainer-Dewar J."/>
            <person name="Goldberg J."/>
            <person name="Griggs A."/>
            <person name="Gujja S."/>
            <person name="Hansen M."/>
            <person name="Howarth C."/>
            <person name="Imamovic A."/>
            <person name="Ireland A."/>
            <person name="Larimer J."/>
            <person name="McCowan C."/>
            <person name="Murphy C."/>
            <person name="Pearson M."/>
            <person name="Poon T.W."/>
            <person name="Priest M."/>
            <person name="Roberts A."/>
            <person name="Saif S."/>
            <person name="Shea T."/>
            <person name="Sisk P."/>
            <person name="Sykes S."/>
            <person name="Wortman J."/>
            <person name="Nusbaum C."/>
            <person name="Birren B."/>
        </authorList>
    </citation>
    <scope>NUCLEOTIDE SEQUENCE [LARGE SCALE GENOMIC DNA]</scope>
    <source>
        <strain evidence="8 9">CBS 101466</strain>
    </source>
</reference>
<evidence type="ECO:0000256" key="6">
    <source>
        <dbReference type="ARBA" id="ARBA00023328"/>
    </source>
</evidence>
<dbReference type="GO" id="GO:0046982">
    <property type="term" value="F:protein heterodimerization activity"/>
    <property type="evidence" value="ECO:0007669"/>
    <property type="project" value="InterPro"/>
</dbReference>
<accession>W2S879</accession>
<dbReference type="OrthoDB" id="2543597at2759"/>
<evidence type="ECO:0000256" key="7">
    <source>
        <dbReference type="ARBA" id="ARBA00038432"/>
    </source>
</evidence>
<dbReference type="Proteomes" id="UP000030752">
    <property type="component" value="Unassembled WGS sequence"/>
</dbReference>
<protein>
    <recommendedName>
        <fullName evidence="10">Transcription factor CBF/NF-Y/archaeal histone domain-containing protein</fullName>
    </recommendedName>
</protein>
<organism evidence="8 9">
    <name type="scientific">Cyphellophora europaea (strain CBS 101466)</name>
    <name type="common">Phialophora europaea</name>
    <dbReference type="NCBI Taxonomy" id="1220924"/>
    <lineage>
        <taxon>Eukaryota</taxon>
        <taxon>Fungi</taxon>
        <taxon>Dikarya</taxon>
        <taxon>Ascomycota</taxon>
        <taxon>Pezizomycotina</taxon>
        <taxon>Eurotiomycetes</taxon>
        <taxon>Chaetothyriomycetidae</taxon>
        <taxon>Chaetothyriales</taxon>
        <taxon>Cyphellophoraceae</taxon>
        <taxon>Cyphellophora</taxon>
    </lineage>
</organism>
<evidence type="ECO:0000256" key="1">
    <source>
        <dbReference type="ARBA" id="ARBA00004123"/>
    </source>
</evidence>
<dbReference type="GO" id="GO:0000278">
    <property type="term" value="P:mitotic cell cycle"/>
    <property type="evidence" value="ECO:0007669"/>
    <property type="project" value="TreeGrafter"/>
</dbReference>
<dbReference type="InParanoid" id="W2S879"/>
<evidence type="ECO:0000313" key="9">
    <source>
        <dbReference type="Proteomes" id="UP000030752"/>
    </source>
</evidence>
<dbReference type="GO" id="GO:0051382">
    <property type="term" value="P:kinetochore assembly"/>
    <property type="evidence" value="ECO:0007669"/>
    <property type="project" value="TreeGrafter"/>
</dbReference>
<comment type="subcellular location">
    <subcellularLocation>
        <location evidence="2">Chromosome</location>
        <location evidence="2">Centromere</location>
        <location evidence="2">Kinetochore</location>
    </subcellularLocation>
    <subcellularLocation>
        <location evidence="1">Nucleus</location>
    </subcellularLocation>
</comment>
<dbReference type="CDD" id="cd13732">
    <property type="entry name" value="HFD_CENP-W"/>
    <property type="match status" value="1"/>
</dbReference>
<keyword evidence="5" id="KW-0539">Nucleus</keyword>
<dbReference type="GO" id="GO:0000776">
    <property type="term" value="C:kinetochore"/>
    <property type="evidence" value="ECO:0007669"/>
    <property type="project" value="UniProtKB-KW"/>
</dbReference>
<sequence>MALPARYPRATIRKALTGHSQKRLTRDVDALVYLEYVLFMEELMRNAERKAKAGGEKHIAARDIRMLTASTLRKFKG</sequence>
<name>W2S879_CYPE1</name>
<dbReference type="RefSeq" id="XP_008713705.1">
    <property type="nucleotide sequence ID" value="XM_008715483.1"/>
</dbReference>
<proteinExistence type="inferred from homology"/>